<organism evidence="1 2">
    <name type="scientific">Cucumis sativus</name>
    <name type="common">Cucumber</name>
    <dbReference type="NCBI Taxonomy" id="3659"/>
    <lineage>
        <taxon>Eukaryota</taxon>
        <taxon>Viridiplantae</taxon>
        <taxon>Streptophyta</taxon>
        <taxon>Embryophyta</taxon>
        <taxon>Tracheophyta</taxon>
        <taxon>Spermatophyta</taxon>
        <taxon>Magnoliopsida</taxon>
        <taxon>eudicotyledons</taxon>
        <taxon>Gunneridae</taxon>
        <taxon>Pentapetalae</taxon>
        <taxon>rosids</taxon>
        <taxon>fabids</taxon>
        <taxon>Cucurbitales</taxon>
        <taxon>Cucurbitaceae</taxon>
        <taxon>Benincaseae</taxon>
        <taxon>Cucumis</taxon>
    </lineage>
</organism>
<name>A0A0A0LL25_CUCSA</name>
<dbReference type="GO" id="GO:0019185">
    <property type="term" value="C:snRNA-activating protein complex"/>
    <property type="evidence" value="ECO:0000318"/>
    <property type="project" value="GO_Central"/>
</dbReference>
<evidence type="ECO:0000313" key="2">
    <source>
        <dbReference type="Proteomes" id="UP000029981"/>
    </source>
</evidence>
<proteinExistence type="predicted"/>
<reference evidence="1 2" key="4">
    <citation type="journal article" date="2011" name="BMC Genomics">
        <title>RNA-Seq improves annotation of protein-coding genes in the cucumber genome.</title>
        <authorList>
            <person name="Li Z."/>
            <person name="Zhang Z."/>
            <person name="Yan P."/>
            <person name="Huang S."/>
            <person name="Fei Z."/>
            <person name="Lin K."/>
        </authorList>
    </citation>
    <scope>NUCLEOTIDE SEQUENCE [LARGE SCALE GENOMIC DNA]</scope>
    <source>
        <strain evidence="2">cv. 9930</strain>
    </source>
</reference>
<sequence>MDLSPFRLDIDELINEFAECGFTSFVDMKKVWIGRKFTYIFEAAPSTNLAFFMQSIFAQSISHMLSTASLPHRLGGLYCLYCLYETQPFRPPYKIYLSIGELKKLKELVVDAKENNVKVVSFVVKRMLEKNMFLFGSVDMNESAALETVNQLTELQNARVQVAYKKLFNDTPIGNYIHMDLGMEVGSNILTKMSTDYSEAKKLALYEASKIVDVQDIKHIAEDEKLIGDTVEKIAEDWNVQRGVFYEQTGLDQQSVPVEADQQLLEDHADVNFDKELERMLTDV</sequence>
<dbReference type="STRING" id="3659.A0A0A0LL25"/>
<dbReference type="PANTHER" id="PTHR15131">
    <property type="entry name" value="SMALL NUCLEAR RNA ACTIVATING COMPLEX, POLYPEPTIDE 1"/>
    <property type="match status" value="1"/>
</dbReference>
<dbReference type="EMBL" id="CM002923">
    <property type="protein sequence ID" value="KGN60711.1"/>
    <property type="molecule type" value="Genomic_DNA"/>
</dbReference>
<dbReference type="GO" id="GO:0042796">
    <property type="term" value="P:snRNA transcription by RNA polymerase III"/>
    <property type="evidence" value="ECO:0000318"/>
    <property type="project" value="GO_Central"/>
</dbReference>
<dbReference type="OMA" id="ADFKRVW"/>
<reference evidence="1 2" key="1">
    <citation type="journal article" date="2009" name="Nat. Genet.">
        <title>The genome of the cucumber, Cucumis sativus L.</title>
        <authorList>
            <person name="Huang S."/>
            <person name="Li R."/>
            <person name="Zhang Z."/>
            <person name="Li L."/>
            <person name="Gu X."/>
            <person name="Fan W."/>
            <person name="Lucas W.J."/>
            <person name="Wang X."/>
            <person name="Xie B."/>
            <person name="Ni P."/>
            <person name="Ren Y."/>
            <person name="Zhu H."/>
            <person name="Li J."/>
            <person name="Lin K."/>
            <person name="Jin W."/>
            <person name="Fei Z."/>
            <person name="Li G."/>
            <person name="Staub J."/>
            <person name="Kilian A."/>
            <person name="van der Vossen E.A."/>
            <person name="Wu Y."/>
            <person name="Guo J."/>
            <person name="He J."/>
            <person name="Jia Z."/>
            <person name="Ren Y."/>
            <person name="Tian G."/>
            <person name="Lu Y."/>
            <person name="Ruan J."/>
            <person name="Qian W."/>
            <person name="Wang M."/>
            <person name="Huang Q."/>
            <person name="Li B."/>
            <person name="Xuan Z."/>
            <person name="Cao J."/>
            <person name="Asan"/>
            <person name="Wu Z."/>
            <person name="Zhang J."/>
            <person name="Cai Q."/>
            <person name="Bai Y."/>
            <person name="Zhao B."/>
            <person name="Han Y."/>
            <person name="Li Y."/>
            <person name="Li X."/>
            <person name="Wang S."/>
            <person name="Shi Q."/>
            <person name="Liu S."/>
            <person name="Cho W.K."/>
            <person name="Kim J.Y."/>
            <person name="Xu Y."/>
            <person name="Heller-Uszynska K."/>
            <person name="Miao H."/>
            <person name="Cheng Z."/>
            <person name="Zhang S."/>
            <person name="Wu J."/>
            <person name="Yang Y."/>
            <person name="Kang H."/>
            <person name="Li M."/>
            <person name="Liang H."/>
            <person name="Ren X."/>
            <person name="Shi Z."/>
            <person name="Wen M."/>
            <person name="Jian M."/>
            <person name="Yang H."/>
            <person name="Zhang G."/>
            <person name="Yang Z."/>
            <person name="Chen R."/>
            <person name="Liu S."/>
            <person name="Li J."/>
            <person name="Ma L."/>
            <person name="Liu H."/>
            <person name="Zhou Y."/>
            <person name="Zhao J."/>
            <person name="Fang X."/>
            <person name="Li G."/>
            <person name="Fang L."/>
            <person name="Li Y."/>
            <person name="Liu D."/>
            <person name="Zheng H."/>
            <person name="Zhang Y."/>
            <person name="Qin N."/>
            <person name="Li Z."/>
            <person name="Yang G."/>
            <person name="Yang S."/>
            <person name="Bolund L."/>
            <person name="Kristiansen K."/>
            <person name="Zheng H."/>
            <person name="Li S."/>
            <person name="Zhang X."/>
            <person name="Yang H."/>
            <person name="Wang J."/>
            <person name="Sun R."/>
            <person name="Zhang B."/>
            <person name="Jiang S."/>
            <person name="Wang J."/>
            <person name="Du Y."/>
            <person name="Li S."/>
        </authorList>
    </citation>
    <scope>NUCLEOTIDE SEQUENCE [LARGE SCALE GENOMIC DNA]</scope>
    <source>
        <strain evidence="2">cv. 9930</strain>
    </source>
</reference>
<dbReference type="OrthoDB" id="20127at2759"/>
<protein>
    <recommendedName>
        <fullName evidence="3">Small nuclear RNA activating complex (SNAPc), subunit SNAP43</fullName>
    </recommendedName>
</protein>
<keyword evidence="2" id="KW-1185">Reference proteome</keyword>
<reference evidence="1 2" key="2">
    <citation type="journal article" date="2009" name="PLoS ONE">
        <title>An integrated genetic and cytogenetic map of the cucumber genome.</title>
        <authorList>
            <person name="Ren Y."/>
            <person name="Zhang Z."/>
            <person name="Liu J."/>
            <person name="Staub J.E."/>
            <person name="Han Y."/>
            <person name="Cheng Z."/>
            <person name="Li X."/>
            <person name="Lu J."/>
            <person name="Miao H."/>
            <person name="Kang H."/>
            <person name="Xie B."/>
            <person name="Gu X."/>
            <person name="Wang X."/>
            <person name="Du Y."/>
            <person name="Jin W."/>
            <person name="Huang S."/>
        </authorList>
    </citation>
    <scope>NUCLEOTIDE SEQUENCE [LARGE SCALE GENOMIC DNA]</scope>
    <source>
        <strain evidence="2">cv. 9930</strain>
    </source>
</reference>
<dbReference type="eggNOG" id="ENOG502QVHE">
    <property type="taxonomic scope" value="Eukaryota"/>
</dbReference>
<accession>A0A0A0LL25</accession>
<dbReference type="Gramene" id="KGN60711">
    <property type="protein sequence ID" value="KGN60711"/>
    <property type="gene ID" value="Csa_2G008040"/>
</dbReference>
<dbReference type="GO" id="GO:0042795">
    <property type="term" value="P:snRNA transcription by RNA polymerase II"/>
    <property type="evidence" value="ECO:0000318"/>
    <property type="project" value="GO_Central"/>
</dbReference>
<dbReference type="Pfam" id="PF09808">
    <property type="entry name" value="SNAPC1"/>
    <property type="match status" value="1"/>
</dbReference>
<dbReference type="PANTHER" id="PTHR15131:SF3">
    <property type="entry name" value="SNRNA-ACTIVATING PROTEIN COMPLEX SUBUNIT 1"/>
    <property type="match status" value="1"/>
</dbReference>
<evidence type="ECO:0008006" key="3">
    <source>
        <dbReference type="Google" id="ProtNLM"/>
    </source>
</evidence>
<dbReference type="Proteomes" id="UP000029981">
    <property type="component" value="Chromosome 2"/>
</dbReference>
<dbReference type="InterPro" id="IPR019188">
    <property type="entry name" value="SNAPC1"/>
</dbReference>
<gene>
    <name evidence="1" type="ORF">Csa_2G008040</name>
</gene>
<dbReference type="AlphaFoldDB" id="A0A0A0LL25"/>
<dbReference type="GO" id="GO:0043565">
    <property type="term" value="F:sequence-specific DNA binding"/>
    <property type="evidence" value="ECO:0000318"/>
    <property type="project" value="GO_Central"/>
</dbReference>
<reference evidence="1 2" key="3">
    <citation type="journal article" date="2010" name="BMC Genomics">
        <title>Transcriptome sequencing and comparative analysis of cucumber flowers with different sex types.</title>
        <authorList>
            <person name="Guo S."/>
            <person name="Zheng Y."/>
            <person name="Joung J.G."/>
            <person name="Liu S."/>
            <person name="Zhang Z."/>
            <person name="Crasta O.R."/>
            <person name="Sobral B.W."/>
            <person name="Xu Y."/>
            <person name="Huang S."/>
            <person name="Fei Z."/>
        </authorList>
    </citation>
    <scope>NUCLEOTIDE SEQUENCE [LARGE SCALE GENOMIC DNA]</scope>
    <source>
        <strain evidence="2">cv. 9930</strain>
    </source>
</reference>
<evidence type="ECO:0000313" key="1">
    <source>
        <dbReference type="EMBL" id="KGN60711.1"/>
    </source>
</evidence>